<protein>
    <submittedName>
        <fullName evidence="6">Fumarate reductase subunit D</fullName>
    </submittedName>
</protein>
<keyword evidence="1" id="KW-1003">Cell membrane</keyword>
<dbReference type="OrthoDB" id="9804636at2"/>
<evidence type="ECO:0000256" key="2">
    <source>
        <dbReference type="ARBA" id="ARBA00022692"/>
    </source>
</evidence>
<feature type="transmembrane region" description="Helical" evidence="5">
    <location>
        <begin position="16"/>
        <end position="47"/>
    </location>
</feature>
<keyword evidence="4 5" id="KW-0472">Membrane</keyword>
<dbReference type="Proteomes" id="UP000198677">
    <property type="component" value="Unassembled WGS sequence"/>
</dbReference>
<dbReference type="RefSeq" id="WP_072752012.1">
    <property type="nucleotide sequence ID" value="NZ_FOAW01000009.1"/>
</dbReference>
<dbReference type="InterPro" id="IPR034804">
    <property type="entry name" value="SQR/QFR_C/D"/>
</dbReference>
<organism evidence="6 7">
    <name type="scientific">Rhodococcus maanshanensis</name>
    <dbReference type="NCBI Taxonomy" id="183556"/>
    <lineage>
        <taxon>Bacteria</taxon>
        <taxon>Bacillati</taxon>
        <taxon>Actinomycetota</taxon>
        <taxon>Actinomycetes</taxon>
        <taxon>Mycobacteriales</taxon>
        <taxon>Nocardiaceae</taxon>
        <taxon>Rhodococcus</taxon>
    </lineage>
</organism>
<dbReference type="NCBIfam" id="NF003977">
    <property type="entry name" value="PRK05470.1-1"/>
    <property type="match status" value="1"/>
</dbReference>
<feature type="transmembrane region" description="Helical" evidence="5">
    <location>
        <begin position="59"/>
        <end position="78"/>
    </location>
</feature>
<evidence type="ECO:0000256" key="3">
    <source>
        <dbReference type="ARBA" id="ARBA00022989"/>
    </source>
</evidence>
<evidence type="ECO:0000313" key="7">
    <source>
        <dbReference type="Proteomes" id="UP000198677"/>
    </source>
</evidence>
<reference evidence="7" key="1">
    <citation type="submission" date="2016-10" db="EMBL/GenBank/DDBJ databases">
        <authorList>
            <person name="Varghese N."/>
            <person name="Submissions S."/>
        </authorList>
    </citation>
    <scope>NUCLEOTIDE SEQUENCE [LARGE SCALE GENOMIC DNA]</scope>
    <source>
        <strain evidence="7">DSM 44675</strain>
    </source>
</reference>
<keyword evidence="3 5" id="KW-1133">Transmembrane helix</keyword>
<dbReference type="Gene3D" id="1.20.1300.10">
    <property type="entry name" value="Fumarate reductase/succinate dehydrogenase, transmembrane subunit"/>
    <property type="match status" value="1"/>
</dbReference>
<dbReference type="GO" id="GO:0006106">
    <property type="term" value="P:fumarate metabolic process"/>
    <property type="evidence" value="ECO:0007669"/>
    <property type="project" value="InterPro"/>
</dbReference>
<accession>A0A1H7Q375</accession>
<dbReference type="InterPro" id="IPR003418">
    <property type="entry name" value="Fumarate_red_D"/>
</dbReference>
<gene>
    <name evidence="6" type="ORF">SAMN05444583_10915</name>
</gene>
<dbReference type="EMBL" id="FOAW01000009">
    <property type="protein sequence ID" value="SEL42259.1"/>
    <property type="molecule type" value="Genomic_DNA"/>
</dbReference>
<dbReference type="GO" id="GO:0016020">
    <property type="term" value="C:membrane"/>
    <property type="evidence" value="ECO:0007669"/>
    <property type="project" value="InterPro"/>
</dbReference>
<proteinExistence type="predicted"/>
<evidence type="ECO:0000313" key="6">
    <source>
        <dbReference type="EMBL" id="SEL42259.1"/>
    </source>
</evidence>
<keyword evidence="7" id="KW-1185">Reference proteome</keyword>
<evidence type="ECO:0000256" key="4">
    <source>
        <dbReference type="ARBA" id="ARBA00023136"/>
    </source>
</evidence>
<keyword evidence="2 5" id="KW-0812">Transmembrane</keyword>
<dbReference type="AlphaFoldDB" id="A0A1H7Q375"/>
<dbReference type="Pfam" id="PF02313">
    <property type="entry name" value="Fumarate_red_D"/>
    <property type="match status" value="1"/>
</dbReference>
<feature type="transmembrane region" description="Helical" evidence="5">
    <location>
        <begin position="99"/>
        <end position="121"/>
    </location>
</feature>
<name>A0A1H7Q375_9NOCA</name>
<dbReference type="SUPFAM" id="SSF81343">
    <property type="entry name" value="Fumarate reductase respiratory complex transmembrane subunits"/>
    <property type="match status" value="1"/>
</dbReference>
<evidence type="ECO:0000256" key="5">
    <source>
        <dbReference type="SAM" id="Phobius"/>
    </source>
</evidence>
<evidence type="ECO:0000256" key="1">
    <source>
        <dbReference type="ARBA" id="ARBA00022475"/>
    </source>
</evidence>
<sequence>MTTSRRGSRRPTAEPLAWLAFSAGGMAAALLIPVLILLFGVAIPLGWVAAPDFAHLHSVLRHPITVVVLVGLCVLALFHAAHRLRFTLWHGLRLQKARGAVTVACYGGAAVGSVVATYLLIRG</sequence>